<protein>
    <submittedName>
        <fullName evidence="2">RHS repeat-associated core domain-containing protein</fullName>
    </submittedName>
</protein>
<dbReference type="InterPro" id="IPR022385">
    <property type="entry name" value="Rhs_assc_core"/>
</dbReference>
<reference evidence="2 3" key="1">
    <citation type="submission" date="2011-09" db="EMBL/GenBank/DDBJ databases">
        <title>The permanent draft genome of Caldithrix abyssi DSM 13497.</title>
        <authorList>
            <consortium name="US DOE Joint Genome Institute (JGI-PGF)"/>
            <person name="Lucas S."/>
            <person name="Han J."/>
            <person name="Lapidus A."/>
            <person name="Bruce D."/>
            <person name="Goodwin L."/>
            <person name="Pitluck S."/>
            <person name="Peters L."/>
            <person name="Kyrpides N."/>
            <person name="Mavromatis K."/>
            <person name="Ivanova N."/>
            <person name="Mikhailova N."/>
            <person name="Chertkov O."/>
            <person name="Detter J.C."/>
            <person name="Tapia R."/>
            <person name="Han C."/>
            <person name="Land M."/>
            <person name="Hauser L."/>
            <person name="Markowitz V."/>
            <person name="Cheng J.-F."/>
            <person name="Hugenholtz P."/>
            <person name="Woyke T."/>
            <person name="Wu D."/>
            <person name="Spring S."/>
            <person name="Brambilla E."/>
            <person name="Klenk H.-P."/>
            <person name="Eisen J.A."/>
        </authorList>
    </citation>
    <scope>NUCLEOTIDE SEQUENCE [LARGE SCALE GENOMIC DNA]</scope>
    <source>
        <strain evidence="2 3">DSM 13497</strain>
    </source>
</reference>
<dbReference type="OrthoDB" id="2972467at2"/>
<dbReference type="InParanoid" id="H1XVW7"/>
<reference evidence="1 4" key="2">
    <citation type="submission" date="2016-11" db="EMBL/GenBank/DDBJ databases">
        <title>Genomic analysis of Caldithrix abyssi and proposal of a novel bacterial phylum Caldithrichaeota.</title>
        <authorList>
            <person name="Kublanov I."/>
            <person name="Sigalova O."/>
            <person name="Gavrilov S."/>
            <person name="Lebedinsky A."/>
            <person name="Ivanova N."/>
            <person name="Daum C."/>
            <person name="Reddy T."/>
            <person name="Klenk H.P."/>
            <person name="Goker M."/>
            <person name="Reva O."/>
            <person name="Miroshnichenko M."/>
            <person name="Kyprides N."/>
            <person name="Woyke T."/>
            <person name="Gelfand M."/>
        </authorList>
    </citation>
    <scope>NUCLEOTIDE SEQUENCE [LARGE SCALE GENOMIC DNA]</scope>
    <source>
        <strain evidence="1 4">LF13</strain>
    </source>
</reference>
<dbReference type="RefSeq" id="WP_006927715.1">
    <property type="nucleotide sequence ID" value="NZ_CM001402.1"/>
</dbReference>
<accession>H1XVW7</accession>
<dbReference type="EMBL" id="CM001402">
    <property type="protein sequence ID" value="EHO40694.1"/>
    <property type="molecule type" value="Genomic_DNA"/>
</dbReference>
<dbReference type="KEGG" id="caby:Cabys_4082"/>
<keyword evidence="3" id="KW-1185">Reference proteome</keyword>
<dbReference type="HOGENOM" id="CLU_808180_0_0_0"/>
<dbReference type="Proteomes" id="UP000004671">
    <property type="component" value="Chromosome"/>
</dbReference>
<gene>
    <name evidence="1" type="ORF">Cabys_4082</name>
    <name evidence="2" type="ORF">Calab_1064</name>
</gene>
<evidence type="ECO:0000313" key="2">
    <source>
        <dbReference type="EMBL" id="EHO40694.1"/>
    </source>
</evidence>
<dbReference type="Proteomes" id="UP000183868">
    <property type="component" value="Chromosome"/>
</dbReference>
<evidence type="ECO:0000313" key="4">
    <source>
        <dbReference type="Proteomes" id="UP000183868"/>
    </source>
</evidence>
<dbReference type="EMBL" id="CP018099">
    <property type="protein sequence ID" value="APF20827.1"/>
    <property type="molecule type" value="Genomic_DNA"/>
</dbReference>
<dbReference type="Gene3D" id="2.180.10.10">
    <property type="entry name" value="RHS repeat-associated core"/>
    <property type="match status" value="1"/>
</dbReference>
<dbReference type="AlphaFoldDB" id="H1XVW7"/>
<name>H1XVW7_CALAY</name>
<sequence>MPGIYYNVGNSNDRYKYNSKELETVGSLSKYHYGFREYDPEIGRWNRVDPLYYQTPGQSPYNFVSNNPVNSYDVMGLVTNTELKAFFTLKFAGWGAEFSQAPDYSEVESYGGVIGGGSISDDQLRAMINEAWIKGDILNNYSEMVSFLYDGQYVVIYGYYPDEQAISYQSDDADVIATKWEILDYSIKNYNGNYHNNKNIIGALISGVGTVGTYLGYKGNAFHNELYWKAKNGKIYLRSYLKKPGGYARSYKIVGEALEPYKKLSRRLTLGGLALTVGDVILKRELKASNILDIGLGVVSVTTGVGSLVAGAYIVTDIGFKVLTGVSLSERLDHFVNKKFSWN</sequence>
<dbReference type="STRING" id="880073.Cabys_4082"/>
<evidence type="ECO:0000313" key="3">
    <source>
        <dbReference type="Proteomes" id="UP000004671"/>
    </source>
</evidence>
<evidence type="ECO:0000313" key="1">
    <source>
        <dbReference type="EMBL" id="APF20827.1"/>
    </source>
</evidence>
<organism evidence="2 3">
    <name type="scientific">Caldithrix abyssi DSM 13497</name>
    <dbReference type="NCBI Taxonomy" id="880073"/>
    <lineage>
        <taxon>Bacteria</taxon>
        <taxon>Pseudomonadati</taxon>
        <taxon>Calditrichota</taxon>
        <taxon>Calditrichia</taxon>
        <taxon>Calditrichales</taxon>
        <taxon>Calditrichaceae</taxon>
        <taxon>Caldithrix</taxon>
    </lineage>
</organism>
<dbReference type="NCBIfam" id="TIGR03696">
    <property type="entry name" value="Rhs_assc_core"/>
    <property type="match status" value="1"/>
</dbReference>
<dbReference type="eggNOG" id="COG3209">
    <property type="taxonomic scope" value="Bacteria"/>
</dbReference>
<dbReference type="PaxDb" id="880073-Calab_1064"/>
<proteinExistence type="predicted"/>